<protein>
    <submittedName>
        <fullName evidence="4">Acetyltransferase</fullName>
    </submittedName>
</protein>
<dbReference type="HOGENOM" id="CLU_013985_21_2_9"/>
<dbReference type="PANTHER" id="PTHR43800:SF1">
    <property type="entry name" value="PEPTIDYL-LYSINE N-ACETYLTRANSFERASE YJAB"/>
    <property type="match status" value="1"/>
</dbReference>
<sequence>MIRRFKIDELDIVMKIWLESNIEAHDFISKSYWQGNYEVVKEMLPNATIFIYEDNSIIQGFVGLIEGYIAGIFINASSRSQGIGKALLDYVKANRSELSLQVYKKNARAVKFYLREDFAVSKEQIDENTGEVELIMNWTK</sequence>
<dbReference type="InterPro" id="IPR016181">
    <property type="entry name" value="Acyl_CoA_acyltransferase"/>
</dbReference>
<keyword evidence="5" id="KW-1185">Reference proteome</keyword>
<keyword evidence="1 4" id="KW-0808">Transferase</keyword>
<dbReference type="InterPro" id="IPR000182">
    <property type="entry name" value="GNAT_dom"/>
</dbReference>
<dbReference type="CDD" id="cd04301">
    <property type="entry name" value="NAT_SF"/>
    <property type="match status" value="1"/>
</dbReference>
<dbReference type="Proteomes" id="UP000013520">
    <property type="component" value="Chromosome"/>
</dbReference>
<dbReference type="Gene3D" id="3.40.630.30">
    <property type="match status" value="1"/>
</dbReference>
<dbReference type="PROSITE" id="PS51186">
    <property type="entry name" value="GNAT"/>
    <property type="match status" value="1"/>
</dbReference>
<dbReference type="RefSeq" id="WP_006524262.1">
    <property type="nucleotide sequence ID" value="NC_021184.1"/>
</dbReference>
<evidence type="ECO:0000256" key="2">
    <source>
        <dbReference type="ARBA" id="ARBA00023315"/>
    </source>
</evidence>
<dbReference type="SUPFAM" id="SSF55729">
    <property type="entry name" value="Acyl-CoA N-acyltransferases (Nat)"/>
    <property type="match status" value="1"/>
</dbReference>
<evidence type="ECO:0000256" key="1">
    <source>
        <dbReference type="ARBA" id="ARBA00022679"/>
    </source>
</evidence>
<dbReference type="GO" id="GO:0016747">
    <property type="term" value="F:acyltransferase activity, transferring groups other than amino-acyl groups"/>
    <property type="evidence" value="ECO:0007669"/>
    <property type="project" value="InterPro"/>
</dbReference>
<dbReference type="eggNOG" id="COG0456">
    <property type="taxonomic scope" value="Bacteria"/>
</dbReference>
<dbReference type="AlphaFoldDB" id="R4KJQ6"/>
<dbReference type="STRING" id="767817.Desgi_1254"/>
<dbReference type="NCBIfam" id="NF007853">
    <property type="entry name" value="PRK10562.1"/>
    <property type="match status" value="1"/>
</dbReference>
<keyword evidence="2" id="KW-0012">Acyltransferase</keyword>
<feature type="domain" description="N-acetyltransferase" evidence="3">
    <location>
        <begin position="1"/>
        <end position="140"/>
    </location>
</feature>
<evidence type="ECO:0000313" key="4">
    <source>
        <dbReference type="EMBL" id="AGL00765.1"/>
    </source>
</evidence>
<evidence type="ECO:0000313" key="5">
    <source>
        <dbReference type="Proteomes" id="UP000013520"/>
    </source>
</evidence>
<evidence type="ECO:0000259" key="3">
    <source>
        <dbReference type="PROSITE" id="PS51186"/>
    </source>
</evidence>
<name>R4KJQ6_9FIRM</name>
<accession>R4KJQ6</accession>
<dbReference type="KEGG" id="dgi:Desgi_1254"/>
<gene>
    <name evidence="4" type="ORF">Desgi_1254</name>
</gene>
<dbReference type="PANTHER" id="PTHR43800">
    <property type="entry name" value="PEPTIDYL-LYSINE N-ACETYLTRANSFERASE YJAB"/>
    <property type="match status" value="1"/>
</dbReference>
<proteinExistence type="predicted"/>
<reference evidence="4 5" key="1">
    <citation type="submission" date="2012-01" db="EMBL/GenBank/DDBJ databases">
        <title>Complete sequence of Desulfotomaculum gibsoniae DSM 7213.</title>
        <authorList>
            <consortium name="US DOE Joint Genome Institute"/>
            <person name="Lucas S."/>
            <person name="Han J."/>
            <person name="Lapidus A."/>
            <person name="Cheng J.-F."/>
            <person name="Goodwin L."/>
            <person name="Pitluck S."/>
            <person name="Peters L."/>
            <person name="Ovchinnikova G."/>
            <person name="Teshima H."/>
            <person name="Detter J.C."/>
            <person name="Han C."/>
            <person name="Tapia R."/>
            <person name="Land M."/>
            <person name="Hauser L."/>
            <person name="Kyrpides N."/>
            <person name="Ivanova N."/>
            <person name="Pagani I."/>
            <person name="Parshina S."/>
            <person name="Plugge C."/>
            <person name="Muyzer G."/>
            <person name="Kuever J."/>
            <person name="Ivanova A."/>
            <person name="Nazina T."/>
            <person name="Klenk H.-P."/>
            <person name="Brambilla E."/>
            <person name="Spring S."/>
            <person name="Stams A.F."/>
            <person name="Woyke T."/>
        </authorList>
    </citation>
    <scope>NUCLEOTIDE SEQUENCE [LARGE SCALE GENOMIC DNA]</scope>
    <source>
        <strain evidence="4 5">DSM 7213</strain>
    </source>
</reference>
<dbReference type="OrthoDB" id="88131at2"/>
<dbReference type="EMBL" id="CP003273">
    <property type="protein sequence ID" value="AGL00765.1"/>
    <property type="molecule type" value="Genomic_DNA"/>
</dbReference>
<dbReference type="Pfam" id="PF13673">
    <property type="entry name" value="Acetyltransf_10"/>
    <property type="match status" value="1"/>
</dbReference>
<organism evidence="4 5">
    <name type="scientific">Desulfoscipio gibsoniae DSM 7213</name>
    <dbReference type="NCBI Taxonomy" id="767817"/>
    <lineage>
        <taxon>Bacteria</taxon>
        <taxon>Bacillati</taxon>
        <taxon>Bacillota</taxon>
        <taxon>Clostridia</taxon>
        <taxon>Eubacteriales</taxon>
        <taxon>Desulfallaceae</taxon>
        <taxon>Desulfoscipio</taxon>
    </lineage>
</organism>